<name>A0A2P2P601_RHIMU</name>
<accession>A0A2P2P601</accession>
<organism evidence="1">
    <name type="scientific">Rhizophora mucronata</name>
    <name type="common">Asiatic mangrove</name>
    <dbReference type="NCBI Taxonomy" id="61149"/>
    <lineage>
        <taxon>Eukaryota</taxon>
        <taxon>Viridiplantae</taxon>
        <taxon>Streptophyta</taxon>
        <taxon>Embryophyta</taxon>
        <taxon>Tracheophyta</taxon>
        <taxon>Spermatophyta</taxon>
        <taxon>Magnoliopsida</taxon>
        <taxon>eudicotyledons</taxon>
        <taxon>Gunneridae</taxon>
        <taxon>Pentapetalae</taxon>
        <taxon>rosids</taxon>
        <taxon>fabids</taxon>
        <taxon>Malpighiales</taxon>
        <taxon>Rhizophoraceae</taxon>
        <taxon>Rhizophora</taxon>
    </lineage>
</organism>
<dbReference type="EMBL" id="GGEC01069599">
    <property type="protein sequence ID" value="MBX50083.1"/>
    <property type="molecule type" value="Transcribed_RNA"/>
</dbReference>
<proteinExistence type="predicted"/>
<dbReference type="AlphaFoldDB" id="A0A2P2P601"/>
<protein>
    <submittedName>
        <fullName evidence="1">Uncharacterized protein</fullName>
    </submittedName>
</protein>
<reference evidence="1" key="1">
    <citation type="submission" date="2018-02" db="EMBL/GenBank/DDBJ databases">
        <title>Rhizophora mucronata_Transcriptome.</title>
        <authorList>
            <person name="Meera S.P."/>
            <person name="Sreeshan A."/>
            <person name="Augustine A."/>
        </authorList>
    </citation>
    <scope>NUCLEOTIDE SEQUENCE</scope>
    <source>
        <tissue evidence="1">Leaf</tissue>
    </source>
</reference>
<evidence type="ECO:0000313" key="1">
    <source>
        <dbReference type="EMBL" id="MBX50083.1"/>
    </source>
</evidence>
<sequence>MYVLVSRSTFELHTIKRLLGYILQN</sequence>